<dbReference type="Pfam" id="PF01266">
    <property type="entry name" value="DAO"/>
    <property type="match status" value="1"/>
</dbReference>
<dbReference type="PANTHER" id="PTHR13847:SF287">
    <property type="entry name" value="FAD-DEPENDENT OXIDOREDUCTASE DOMAIN-CONTAINING PROTEIN 1"/>
    <property type="match status" value="1"/>
</dbReference>
<reference evidence="5" key="1">
    <citation type="submission" date="2012-11" db="EMBL/GenBank/DDBJ databases">
        <authorList>
            <person name="Lucero-Rivera Y.E."/>
            <person name="Tovar-Ramirez D."/>
        </authorList>
    </citation>
    <scope>NUCLEOTIDE SEQUENCE</scope>
    <source>
        <tissue evidence="5">Salivary gland</tissue>
    </source>
</reference>
<comment type="function">
    <text evidence="3">Required for the assembly of the mitochondrial membrane respiratory chain NADH dehydrogenase (Complex I). Involved in mid-late stages of complex I assembly.</text>
</comment>
<feature type="non-terminal residue" evidence="5">
    <location>
        <position position="1"/>
    </location>
</feature>
<dbReference type="Gene3D" id="3.30.9.10">
    <property type="entry name" value="D-Amino Acid Oxidase, subunit A, domain 2"/>
    <property type="match status" value="1"/>
</dbReference>
<dbReference type="AlphaFoldDB" id="L7MFS6"/>
<organism evidence="5">
    <name type="scientific">Rhipicephalus pulchellus</name>
    <name type="common">Yellow backed tick</name>
    <name type="synonym">Dermacentor pulchellus</name>
    <dbReference type="NCBI Taxonomy" id="72859"/>
    <lineage>
        <taxon>Eukaryota</taxon>
        <taxon>Metazoa</taxon>
        <taxon>Ecdysozoa</taxon>
        <taxon>Arthropoda</taxon>
        <taxon>Chelicerata</taxon>
        <taxon>Arachnida</taxon>
        <taxon>Acari</taxon>
        <taxon>Parasitiformes</taxon>
        <taxon>Ixodida</taxon>
        <taxon>Ixodoidea</taxon>
        <taxon>Ixodidae</taxon>
        <taxon>Rhipicephalinae</taxon>
        <taxon>Rhipicephalus</taxon>
        <taxon>Rhipicephalus</taxon>
    </lineage>
</organism>
<evidence type="ECO:0000256" key="2">
    <source>
        <dbReference type="ARBA" id="ARBA00039785"/>
    </source>
</evidence>
<keyword evidence="1" id="KW-0560">Oxidoreductase</keyword>
<dbReference type="InterPro" id="IPR036188">
    <property type="entry name" value="FAD/NAD-bd_sf"/>
</dbReference>
<dbReference type="PANTHER" id="PTHR13847">
    <property type="entry name" value="SARCOSINE DEHYDROGENASE-RELATED"/>
    <property type="match status" value="1"/>
</dbReference>
<dbReference type="Gene3D" id="3.50.50.60">
    <property type="entry name" value="FAD/NAD(P)-binding domain"/>
    <property type="match status" value="1"/>
</dbReference>
<dbReference type="SUPFAM" id="SSF51905">
    <property type="entry name" value="FAD/NAD(P)-binding domain"/>
    <property type="match status" value="1"/>
</dbReference>
<feature type="domain" description="FAD dependent oxidoreductase" evidence="4">
    <location>
        <begin position="106"/>
        <end position="489"/>
    </location>
</feature>
<protein>
    <recommendedName>
        <fullName evidence="2">FAD-dependent oxidoreductase domain-containing protein 1</fullName>
    </recommendedName>
</protein>
<dbReference type="GO" id="GO:0005739">
    <property type="term" value="C:mitochondrion"/>
    <property type="evidence" value="ECO:0007669"/>
    <property type="project" value="GOC"/>
</dbReference>
<dbReference type="InterPro" id="IPR006076">
    <property type="entry name" value="FAD-dep_OxRdtase"/>
</dbReference>
<evidence type="ECO:0000259" key="4">
    <source>
        <dbReference type="Pfam" id="PF01266"/>
    </source>
</evidence>
<dbReference type="FunFam" id="3.30.9.10:FF:000026">
    <property type="entry name" value="FAD-dependent oxidoreductase domain-containing protein 1"/>
    <property type="match status" value="1"/>
</dbReference>
<evidence type="ECO:0000256" key="3">
    <source>
        <dbReference type="ARBA" id="ARBA00046185"/>
    </source>
</evidence>
<proteinExistence type="evidence at transcript level"/>
<dbReference type="GO" id="GO:0016491">
    <property type="term" value="F:oxidoreductase activity"/>
    <property type="evidence" value="ECO:0007669"/>
    <property type="project" value="UniProtKB-KW"/>
</dbReference>
<sequence>LGDVLTGGVASSQSSPSFQIICCTRSWTMLPLKSLRKASVAFTRLCQCKDIVRACSSDGGGKKSKFVVDEDPPERRAFKILRDEFRGYMKPKSSEVQEPLFPKEVDILVVGGGIMGSSIAYWLKQRAPESFTLGVLERDLTYARSSTVLSIGGIRQQFSLPENVQLSMFSAEFLRNVKQNLSVLDFDPPDIQFQPHGYLFLASEKGADQMLKNAEMQEELGAKIELLRPDELRKQFPWINTDGIALASHGLENEGWFDPYALLTALRRKSVSLGARYLNAELVDFEFESINAQRGPEISYEPVNHAVVRTPDGVIRRITFAILVVAAGPHSGEVAKLLRVGTGPGLLEVPLPVEPRKRYVYVVQCPDGPGLNFPLVVTPDGVYCRREGLGGHYVCGKSPPPDEEPDVGDLDVDYSFFDKAVWPTLAHRIPAFKSLKVKSAWAGFYDYNTLDQNGCVGRHPCYNNVFFATGFSGHGIQMAPGVGRAIMELIIDGKFVSIDLKRFGLERFIHQEPIKEANIV</sequence>
<accession>L7MFS6</accession>
<evidence type="ECO:0000256" key="1">
    <source>
        <dbReference type="ARBA" id="ARBA00023002"/>
    </source>
</evidence>
<name>L7MFS6_RHIPC</name>
<evidence type="ECO:0000313" key="5">
    <source>
        <dbReference type="EMBL" id="JAA62845.1"/>
    </source>
</evidence>
<dbReference type="GO" id="GO:0032981">
    <property type="term" value="P:mitochondrial respiratory chain complex I assembly"/>
    <property type="evidence" value="ECO:0007669"/>
    <property type="project" value="TreeGrafter"/>
</dbReference>
<dbReference type="EMBL" id="GACK01002189">
    <property type="protein sequence ID" value="JAA62845.1"/>
    <property type="molecule type" value="mRNA"/>
</dbReference>
<reference evidence="5" key="2">
    <citation type="journal article" date="2015" name="J. Proteomics">
        <title>Sexual differences in the sialomes of the zebra tick, Rhipicephalus pulchellus.</title>
        <authorList>
            <person name="Tan A.W."/>
            <person name="Francischetti I.M."/>
            <person name="Slovak M."/>
            <person name="Kini R.M."/>
            <person name="Ribeiro J.M."/>
        </authorList>
    </citation>
    <scope>NUCLEOTIDE SEQUENCE</scope>
    <source>
        <tissue evidence="5">Salivary gland</tissue>
    </source>
</reference>